<evidence type="ECO:0000256" key="3">
    <source>
        <dbReference type="ARBA" id="ARBA00022679"/>
    </source>
</evidence>
<keyword evidence="4 10" id="KW-0812">Transmembrane</keyword>
<comment type="catalytic activity">
    <reaction evidence="10">
        <text>an acyl phosphate + sn-glycerol 3-phosphate = a 1-acyl-sn-glycero-3-phosphate + phosphate</text>
        <dbReference type="Rhea" id="RHEA:34075"/>
        <dbReference type="ChEBI" id="CHEBI:43474"/>
        <dbReference type="ChEBI" id="CHEBI:57597"/>
        <dbReference type="ChEBI" id="CHEBI:57970"/>
        <dbReference type="ChEBI" id="CHEBI:59918"/>
        <dbReference type="EC" id="2.3.1.275"/>
    </reaction>
</comment>
<evidence type="ECO:0000256" key="7">
    <source>
        <dbReference type="ARBA" id="ARBA00023136"/>
    </source>
</evidence>
<dbReference type="Pfam" id="PF02660">
    <property type="entry name" value="G3P_acyltransf"/>
    <property type="match status" value="1"/>
</dbReference>
<comment type="function">
    <text evidence="10">Catalyzes the transfer of an acyl group from acyl-phosphate (acyl-PO(4)) to glycerol-3-phosphate (G3P) to form lysophosphatidic acid (LPA). This enzyme utilizes acyl-phosphate as fatty acyl donor, but not acyl-CoA or acyl-ACP.</text>
</comment>
<protein>
    <recommendedName>
        <fullName evidence="10">Glycerol-3-phosphate acyltransferase</fullName>
    </recommendedName>
    <alternativeName>
        <fullName evidence="10">Acyl-PO4 G3P acyltransferase</fullName>
    </alternativeName>
    <alternativeName>
        <fullName evidence="10">Acyl-phosphate--glycerol-3-phosphate acyltransferase</fullName>
    </alternativeName>
    <alternativeName>
        <fullName evidence="10">G3P acyltransferase</fullName>
        <shortName evidence="10">GPAT</shortName>
        <ecNumber evidence="10">2.3.1.275</ecNumber>
    </alternativeName>
    <alternativeName>
        <fullName evidence="10">Lysophosphatidic acid synthase</fullName>
        <shortName evidence="10">LPA synthase</shortName>
    </alternativeName>
</protein>
<dbReference type="Proteomes" id="UP000245474">
    <property type="component" value="Unassembled WGS sequence"/>
</dbReference>
<comment type="subunit">
    <text evidence="10">Probably interacts with PlsX.</text>
</comment>
<comment type="subcellular location">
    <subcellularLocation>
        <location evidence="10">Cell membrane</location>
        <topology evidence="10">Multi-pass membrane protein</topology>
    </subcellularLocation>
</comment>
<feature type="transmembrane region" description="Helical" evidence="10">
    <location>
        <begin position="76"/>
        <end position="98"/>
    </location>
</feature>
<evidence type="ECO:0000313" key="11">
    <source>
        <dbReference type="EMBL" id="PWG64924.1"/>
    </source>
</evidence>
<dbReference type="PANTHER" id="PTHR30309:SF0">
    <property type="entry name" value="GLYCEROL-3-PHOSPHATE ACYLTRANSFERASE-RELATED"/>
    <property type="match status" value="1"/>
</dbReference>
<dbReference type="AlphaFoldDB" id="A0A2U2N7G9"/>
<feature type="transmembrane region" description="Helical" evidence="10">
    <location>
        <begin position="153"/>
        <end position="175"/>
    </location>
</feature>
<keyword evidence="11" id="KW-0012">Acyltransferase</keyword>
<keyword evidence="1 10" id="KW-1003">Cell membrane</keyword>
<keyword evidence="8 10" id="KW-0594">Phospholipid biosynthesis</keyword>
<evidence type="ECO:0000256" key="9">
    <source>
        <dbReference type="ARBA" id="ARBA00023264"/>
    </source>
</evidence>
<keyword evidence="3 10" id="KW-0808">Transferase</keyword>
<dbReference type="PANTHER" id="PTHR30309">
    <property type="entry name" value="INNER MEMBRANE PROTEIN YGIH"/>
    <property type="match status" value="1"/>
</dbReference>
<evidence type="ECO:0000313" key="12">
    <source>
        <dbReference type="Proteomes" id="UP000245474"/>
    </source>
</evidence>
<feature type="transmembrane region" description="Helical" evidence="10">
    <location>
        <begin position="110"/>
        <end position="133"/>
    </location>
</feature>
<evidence type="ECO:0000256" key="6">
    <source>
        <dbReference type="ARBA" id="ARBA00023098"/>
    </source>
</evidence>
<evidence type="ECO:0000256" key="4">
    <source>
        <dbReference type="ARBA" id="ARBA00022692"/>
    </source>
</evidence>
<comment type="pathway">
    <text evidence="10">Lipid metabolism; phospholipid metabolism.</text>
</comment>
<comment type="similarity">
    <text evidence="10">Belongs to the PlsY family.</text>
</comment>
<reference evidence="11 12" key="1">
    <citation type="submission" date="2018-05" db="EMBL/GenBank/DDBJ databases">
        <title>Spiribacter halobius sp. nov., a moderately halophilic bacterium isolated from marine solar saltern.</title>
        <authorList>
            <person name="Zheng W.-S."/>
            <person name="Lu D.-C."/>
            <person name="Du Z.-J."/>
        </authorList>
    </citation>
    <scope>NUCLEOTIDE SEQUENCE [LARGE SCALE GENOMIC DNA]</scope>
    <source>
        <strain evidence="11 12">E85</strain>
    </source>
</reference>
<dbReference type="GO" id="GO:0043772">
    <property type="term" value="F:acyl-phosphate glycerol-3-phosphate acyltransferase activity"/>
    <property type="evidence" value="ECO:0007669"/>
    <property type="project" value="UniProtKB-UniRule"/>
</dbReference>
<dbReference type="GO" id="GO:0008654">
    <property type="term" value="P:phospholipid biosynthetic process"/>
    <property type="evidence" value="ECO:0007669"/>
    <property type="project" value="UniProtKB-UniRule"/>
</dbReference>
<comment type="caution">
    <text evidence="10">Lacks conserved residue(s) required for the propagation of feature annotation.</text>
</comment>
<dbReference type="UniPathway" id="UPA00085"/>
<keyword evidence="6 10" id="KW-0443">Lipid metabolism</keyword>
<evidence type="ECO:0000256" key="2">
    <source>
        <dbReference type="ARBA" id="ARBA00022516"/>
    </source>
</evidence>
<proteinExistence type="inferred from homology"/>
<gene>
    <name evidence="10 11" type="primary">plsY</name>
    <name evidence="11" type="ORF">DEM34_03770</name>
</gene>
<dbReference type="OrthoDB" id="9777124at2"/>
<keyword evidence="9 10" id="KW-1208">Phospholipid metabolism</keyword>
<keyword evidence="5 10" id="KW-1133">Transmembrane helix</keyword>
<dbReference type="NCBIfam" id="TIGR00023">
    <property type="entry name" value="glycerol-3-phosphate 1-O-acyltransferase PlsY"/>
    <property type="match status" value="1"/>
</dbReference>
<sequence>MLGAVLILFGYLCGSLSAAIIVARLMGLGDPREAGSGNPGTTNMLRLGGRTAAALTLLGDALKGVLPVLAAHLAGAAPWVLGATGLAAFIGHLYPVFFGFRGGKGVATGLGVIIAWAWPAGLATLGTWLAVAIVTRYASLSALVSFLIAPLYLVWLGAGPILAGAMAVMTALTYWRHRSNIANLLAGREGKISLSSRSKND</sequence>
<keyword evidence="12" id="KW-1185">Reference proteome</keyword>
<evidence type="ECO:0000256" key="8">
    <source>
        <dbReference type="ARBA" id="ARBA00023209"/>
    </source>
</evidence>
<dbReference type="SMART" id="SM01207">
    <property type="entry name" value="G3P_acyltransf"/>
    <property type="match status" value="1"/>
</dbReference>
<dbReference type="EMBL" id="QFFI01000004">
    <property type="protein sequence ID" value="PWG64924.1"/>
    <property type="molecule type" value="Genomic_DNA"/>
</dbReference>
<keyword evidence="7 10" id="KW-0472">Membrane</keyword>
<keyword evidence="2 10" id="KW-0444">Lipid biosynthesis</keyword>
<dbReference type="EC" id="2.3.1.275" evidence="10"/>
<comment type="caution">
    <text evidence="11">The sequence shown here is derived from an EMBL/GenBank/DDBJ whole genome shotgun (WGS) entry which is preliminary data.</text>
</comment>
<dbReference type="GO" id="GO:0005886">
    <property type="term" value="C:plasma membrane"/>
    <property type="evidence" value="ECO:0007669"/>
    <property type="project" value="UniProtKB-SubCell"/>
</dbReference>
<dbReference type="InterPro" id="IPR003811">
    <property type="entry name" value="G3P_acylTferase_PlsY"/>
</dbReference>
<evidence type="ECO:0000256" key="10">
    <source>
        <dbReference type="HAMAP-Rule" id="MF_01043"/>
    </source>
</evidence>
<dbReference type="HAMAP" id="MF_01043">
    <property type="entry name" value="PlsY"/>
    <property type="match status" value="1"/>
</dbReference>
<dbReference type="RefSeq" id="WP_109676411.1">
    <property type="nucleotide sequence ID" value="NZ_CP086615.1"/>
</dbReference>
<accession>A0A2U2N7G9</accession>
<name>A0A2U2N7G9_9GAMM</name>
<evidence type="ECO:0000256" key="1">
    <source>
        <dbReference type="ARBA" id="ARBA00022475"/>
    </source>
</evidence>
<evidence type="ECO:0000256" key="5">
    <source>
        <dbReference type="ARBA" id="ARBA00022989"/>
    </source>
</evidence>
<organism evidence="11 12">
    <name type="scientific">Sediminicurvatus halobius</name>
    <dbReference type="NCBI Taxonomy" id="2182432"/>
    <lineage>
        <taxon>Bacteria</taxon>
        <taxon>Pseudomonadati</taxon>
        <taxon>Pseudomonadota</taxon>
        <taxon>Gammaproteobacteria</taxon>
        <taxon>Chromatiales</taxon>
        <taxon>Ectothiorhodospiraceae</taxon>
        <taxon>Sediminicurvatus</taxon>
    </lineage>
</organism>